<dbReference type="Proteomes" id="UP000410492">
    <property type="component" value="Unassembled WGS sequence"/>
</dbReference>
<sequence>MHLRADLLRTGSLTQIYTRMICSFCVSTINNEKLFSKVHLNPPIWDERIKDHHQKHSKN</sequence>
<feature type="non-terminal residue" evidence="1">
    <location>
        <position position="59"/>
    </location>
</feature>
<evidence type="ECO:0000313" key="1">
    <source>
        <dbReference type="EMBL" id="VEN57230.1"/>
    </source>
</evidence>
<name>A0A653DAK9_CALMS</name>
<organism evidence="1 2">
    <name type="scientific">Callosobruchus maculatus</name>
    <name type="common">Southern cowpea weevil</name>
    <name type="synonym">Pulse bruchid</name>
    <dbReference type="NCBI Taxonomy" id="64391"/>
    <lineage>
        <taxon>Eukaryota</taxon>
        <taxon>Metazoa</taxon>
        <taxon>Ecdysozoa</taxon>
        <taxon>Arthropoda</taxon>
        <taxon>Hexapoda</taxon>
        <taxon>Insecta</taxon>
        <taxon>Pterygota</taxon>
        <taxon>Neoptera</taxon>
        <taxon>Endopterygota</taxon>
        <taxon>Coleoptera</taxon>
        <taxon>Polyphaga</taxon>
        <taxon>Cucujiformia</taxon>
        <taxon>Chrysomeloidea</taxon>
        <taxon>Chrysomelidae</taxon>
        <taxon>Bruchinae</taxon>
        <taxon>Bruchini</taxon>
        <taxon>Callosobruchus</taxon>
    </lineage>
</organism>
<dbReference type="AlphaFoldDB" id="A0A653DAK9"/>
<gene>
    <name evidence="1" type="ORF">CALMAC_LOCUS15895</name>
</gene>
<protein>
    <submittedName>
        <fullName evidence="1">Uncharacterized protein</fullName>
    </submittedName>
</protein>
<accession>A0A653DAK9</accession>
<proteinExistence type="predicted"/>
<keyword evidence="2" id="KW-1185">Reference proteome</keyword>
<dbReference type="EMBL" id="CAACVG010011024">
    <property type="protein sequence ID" value="VEN57230.1"/>
    <property type="molecule type" value="Genomic_DNA"/>
</dbReference>
<reference evidence="1 2" key="1">
    <citation type="submission" date="2019-01" db="EMBL/GenBank/DDBJ databases">
        <authorList>
            <person name="Sayadi A."/>
        </authorList>
    </citation>
    <scope>NUCLEOTIDE SEQUENCE [LARGE SCALE GENOMIC DNA]</scope>
</reference>
<evidence type="ECO:0000313" key="2">
    <source>
        <dbReference type="Proteomes" id="UP000410492"/>
    </source>
</evidence>